<keyword evidence="3" id="KW-1185">Reference proteome</keyword>
<protein>
    <submittedName>
        <fullName evidence="2">Uncharacterized protein</fullName>
    </submittedName>
</protein>
<dbReference type="EMBL" id="JBHSFG010000061">
    <property type="protein sequence ID" value="MFC4469394.1"/>
    <property type="molecule type" value="Genomic_DNA"/>
</dbReference>
<reference evidence="3" key="1">
    <citation type="journal article" date="2019" name="Int. J. Syst. Evol. Microbiol.">
        <title>The Global Catalogue of Microorganisms (GCM) 10K type strain sequencing project: providing services to taxonomists for standard genome sequencing and annotation.</title>
        <authorList>
            <consortium name="The Broad Institute Genomics Platform"/>
            <consortium name="The Broad Institute Genome Sequencing Center for Infectious Disease"/>
            <person name="Wu L."/>
            <person name="Ma J."/>
        </authorList>
    </citation>
    <scope>NUCLEOTIDE SEQUENCE [LARGE SCALE GENOMIC DNA]</scope>
    <source>
        <strain evidence="3">DT43</strain>
    </source>
</reference>
<evidence type="ECO:0000313" key="2">
    <source>
        <dbReference type="EMBL" id="MFC4469394.1"/>
    </source>
</evidence>
<comment type="caution">
    <text evidence="2">The sequence shown here is derived from an EMBL/GenBank/DDBJ whole genome shotgun (WGS) entry which is preliminary data.</text>
</comment>
<gene>
    <name evidence="2" type="ORF">ACFPH6_33620</name>
</gene>
<accession>A0ABV8YZA0</accession>
<sequence length="99" mass="11071">MQVLEEPEDHRGHSGPVARLPDLAGHQGGTLLFVREKAFSEIVTKAVGKLEEHPNFKRRGSINDFGTRHDFVFHVDGDPSREVKLAFLPFHLRQADSGS</sequence>
<evidence type="ECO:0000313" key="3">
    <source>
        <dbReference type="Proteomes" id="UP001596012"/>
    </source>
</evidence>
<dbReference type="RefSeq" id="WP_386348326.1">
    <property type="nucleotide sequence ID" value="NZ_JBHSFG010000061.1"/>
</dbReference>
<evidence type="ECO:0000256" key="1">
    <source>
        <dbReference type="SAM" id="MobiDB-lite"/>
    </source>
</evidence>
<proteinExistence type="predicted"/>
<organism evidence="2 3">
    <name type="scientific">Streptomyces xiangluensis</name>
    <dbReference type="NCBI Taxonomy" id="2665720"/>
    <lineage>
        <taxon>Bacteria</taxon>
        <taxon>Bacillati</taxon>
        <taxon>Actinomycetota</taxon>
        <taxon>Actinomycetes</taxon>
        <taxon>Kitasatosporales</taxon>
        <taxon>Streptomycetaceae</taxon>
        <taxon>Streptomyces</taxon>
    </lineage>
</organism>
<feature type="region of interest" description="Disordered" evidence="1">
    <location>
        <begin position="1"/>
        <end position="22"/>
    </location>
</feature>
<name>A0ABV8YZA0_9ACTN</name>
<dbReference type="Proteomes" id="UP001596012">
    <property type="component" value="Unassembled WGS sequence"/>
</dbReference>